<keyword evidence="3" id="KW-0489">Methyltransferase</keyword>
<evidence type="ECO:0000313" key="7">
    <source>
        <dbReference type="Proteomes" id="UP001304970"/>
    </source>
</evidence>
<evidence type="ECO:0000256" key="4">
    <source>
        <dbReference type="ARBA" id="ARBA00022679"/>
    </source>
</evidence>
<protein>
    <submittedName>
        <fullName evidence="6">Uncharacterized protein</fullName>
    </submittedName>
</protein>
<dbReference type="Gene3D" id="3.40.50.150">
    <property type="entry name" value="Vaccinia Virus protein VP39"/>
    <property type="match status" value="1"/>
</dbReference>
<keyword evidence="5" id="KW-0949">S-adenosyl-L-methionine</keyword>
<reference evidence="6 7" key="1">
    <citation type="submission" date="2023-07" db="EMBL/GenBank/DDBJ databases">
        <title>Closed genome sequence of Methanosarcinaceae archaeon Am2.</title>
        <authorList>
            <person name="Poehlein A."/>
            <person name="Protasov E."/>
            <person name="Platt K."/>
            <person name="Reeh H."/>
            <person name="Daniel R."/>
            <person name="Brune A."/>
        </authorList>
    </citation>
    <scope>NUCLEOTIDE SEQUENCE [LARGE SCALE GENOMIC DNA]</scope>
    <source>
        <strain evidence="6 7">Am2</strain>
    </source>
</reference>
<keyword evidence="4" id="KW-0808">Transferase</keyword>
<proteinExistence type="predicted"/>
<dbReference type="GO" id="GO:0008168">
    <property type="term" value="F:methyltransferase activity"/>
    <property type="evidence" value="ECO:0007669"/>
    <property type="project" value="UniProtKB-KW"/>
</dbReference>
<dbReference type="GO" id="GO:0032259">
    <property type="term" value="P:methylation"/>
    <property type="evidence" value="ECO:0007669"/>
    <property type="project" value="UniProtKB-KW"/>
</dbReference>
<keyword evidence="7" id="KW-1185">Reference proteome</keyword>
<accession>A0AA97A639</accession>
<keyword evidence="2" id="KW-0169">Cobalamin biosynthesis</keyword>
<gene>
    <name evidence="6" type="ORF">MsAm2_07610</name>
</gene>
<evidence type="ECO:0000256" key="2">
    <source>
        <dbReference type="ARBA" id="ARBA00022573"/>
    </source>
</evidence>
<name>A0AA97A639_9EURY</name>
<dbReference type="AlphaFoldDB" id="A0AA97A639"/>
<dbReference type="InterPro" id="IPR029063">
    <property type="entry name" value="SAM-dependent_MTases_sf"/>
</dbReference>
<sequence>MGESADVLSGLDRVDCAFVGGTKNITAVLDMLVKKGARSIVVNAVRIETVVRVIEHMKKLGIYDETVHIIASKSEELTGETMFKPENPVYIMSAKRKEKQ</sequence>
<organism evidence="6 7">
    <name type="scientific">Methanolapillus ohkumae</name>
    <dbReference type="NCBI Taxonomy" id="3028298"/>
    <lineage>
        <taxon>Archaea</taxon>
        <taxon>Methanobacteriati</taxon>
        <taxon>Methanobacteriota</taxon>
        <taxon>Stenosarchaea group</taxon>
        <taxon>Methanomicrobia</taxon>
        <taxon>Methanosarcinales</taxon>
        <taxon>Methanosarcinaceae</taxon>
        <taxon>Methanolapillus</taxon>
    </lineage>
</organism>
<dbReference type="Proteomes" id="UP001304970">
    <property type="component" value="Chromosome"/>
</dbReference>
<dbReference type="EMBL" id="CP131061">
    <property type="protein sequence ID" value="WNY26978.1"/>
    <property type="molecule type" value="Genomic_DNA"/>
</dbReference>
<dbReference type="PANTHER" id="PTHR43182:SF1">
    <property type="entry name" value="COBALT-PRECORRIN-7 C(5)-METHYLTRANSFERASE"/>
    <property type="match status" value="1"/>
</dbReference>
<dbReference type="InterPro" id="IPR050714">
    <property type="entry name" value="Cobalamin_biosynth_MTase"/>
</dbReference>
<dbReference type="GO" id="GO:0009236">
    <property type="term" value="P:cobalamin biosynthetic process"/>
    <property type="evidence" value="ECO:0007669"/>
    <property type="project" value="UniProtKB-KW"/>
</dbReference>
<evidence type="ECO:0000256" key="5">
    <source>
        <dbReference type="ARBA" id="ARBA00022691"/>
    </source>
</evidence>
<comment type="pathway">
    <text evidence="1">Cofactor biosynthesis; adenosylcobalamin biosynthesis.</text>
</comment>
<evidence type="ECO:0000256" key="1">
    <source>
        <dbReference type="ARBA" id="ARBA00004953"/>
    </source>
</evidence>
<dbReference type="PANTHER" id="PTHR43182">
    <property type="entry name" value="COBALT-PRECORRIN-6B C(15)-METHYLTRANSFERASE (DECARBOXYLATING)"/>
    <property type="match status" value="1"/>
</dbReference>
<evidence type="ECO:0000313" key="6">
    <source>
        <dbReference type="EMBL" id="WNY26978.1"/>
    </source>
</evidence>
<evidence type="ECO:0000256" key="3">
    <source>
        <dbReference type="ARBA" id="ARBA00022603"/>
    </source>
</evidence>